<proteinExistence type="predicted"/>
<dbReference type="Proteomes" id="UP000460718">
    <property type="component" value="Unassembled WGS sequence"/>
</dbReference>
<dbReference type="EMBL" id="QXFW01002477">
    <property type="protein sequence ID" value="KAE8978159.1"/>
    <property type="molecule type" value="Genomic_DNA"/>
</dbReference>
<evidence type="ECO:0000313" key="14">
    <source>
        <dbReference type="Proteomes" id="UP000460718"/>
    </source>
</evidence>
<organism evidence="5 10">
    <name type="scientific">Phytophthora fragariae</name>
    <dbReference type="NCBI Taxonomy" id="53985"/>
    <lineage>
        <taxon>Eukaryota</taxon>
        <taxon>Sar</taxon>
        <taxon>Stramenopiles</taxon>
        <taxon>Oomycota</taxon>
        <taxon>Peronosporomycetes</taxon>
        <taxon>Peronosporales</taxon>
        <taxon>Peronosporaceae</taxon>
        <taxon>Phytophthora</taxon>
    </lineage>
</organism>
<name>A0A6A3X9D6_9STRA</name>
<evidence type="ECO:0000313" key="12">
    <source>
        <dbReference type="Proteomes" id="UP000440367"/>
    </source>
</evidence>
<evidence type="ECO:0000313" key="3">
    <source>
        <dbReference type="EMBL" id="KAE9097376.1"/>
    </source>
</evidence>
<evidence type="ECO:0000313" key="11">
    <source>
        <dbReference type="Proteomes" id="UP000437068"/>
    </source>
</evidence>
<dbReference type="Proteomes" id="UP000488956">
    <property type="component" value="Unassembled WGS sequence"/>
</dbReference>
<gene>
    <name evidence="8" type="ORF">PF001_g15826</name>
    <name evidence="7" type="ORF">PF002_g17237</name>
    <name evidence="6" type="ORF">PF004_g15567</name>
    <name evidence="5" type="ORF">PF005_g16007</name>
    <name evidence="4" type="ORF">PF006_g14942</name>
    <name evidence="1" type="ORF">PF009_g23133</name>
    <name evidence="3" type="ORF">PF010_g15988</name>
    <name evidence="2" type="ORF">PF011_g23362</name>
</gene>
<evidence type="ECO:0000313" key="13">
    <source>
        <dbReference type="Proteomes" id="UP000440732"/>
    </source>
</evidence>
<protein>
    <submittedName>
        <fullName evidence="5">Uncharacterized protein</fullName>
    </submittedName>
</protein>
<evidence type="ECO:0000313" key="9">
    <source>
        <dbReference type="Proteomes" id="UP000429523"/>
    </source>
</evidence>
<evidence type="ECO:0000313" key="8">
    <source>
        <dbReference type="EMBL" id="KAE9298649.1"/>
    </source>
</evidence>
<evidence type="ECO:0000313" key="4">
    <source>
        <dbReference type="EMBL" id="KAE9133865.1"/>
    </source>
</evidence>
<dbReference type="EMBL" id="QXGE01001051">
    <property type="protein sequence ID" value="KAE9298649.1"/>
    <property type="molecule type" value="Genomic_DNA"/>
</dbReference>
<reference evidence="9 10" key="1">
    <citation type="submission" date="2018-08" db="EMBL/GenBank/DDBJ databases">
        <title>Genomic investigation of the strawberry pathogen Phytophthora fragariae indicates pathogenicity is determined by transcriptional variation in three key races.</title>
        <authorList>
            <person name="Adams T.M."/>
            <person name="Armitage A.D."/>
            <person name="Sobczyk M.K."/>
            <person name="Bates H.J."/>
            <person name="Dunwell J.M."/>
            <person name="Nellist C.F."/>
            <person name="Harrison R.J."/>
        </authorList>
    </citation>
    <scope>NUCLEOTIDE SEQUENCE [LARGE SCALE GENOMIC DNA]</scope>
    <source>
        <strain evidence="8 11">A4</strain>
        <strain evidence="7 12">BC-1</strain>
        <strain evidence="6 15">BC-23</strain>
        <strain evidence="5 10">NOV-27</strain>
        <strain evidence="4 13">NOV-5</strain>
        <strain evidence="1 9">NOV-9</strain>
        <strain evidence="3 16">ONT-3</strain>
        <strain evidence="2 14">SCRP245</strain>
    </source>
</reference>
<evidence type="ECO:0000313" key="1">
    <source>
        <dbReference type="EMBL" id="KAE8926689.1"/>
    </source>
</evidence>
<dbReference type="Proteomes" id="UP000476176">
    <property type="component" value="Unassembled WGS sequence"/>
</dbReference>
<dbReference type="AlphaFoldDB" id="A0A6A3X9D6"/>
<evidence type="ECO:0000313" key="5">
    <source>
        <dbReference type="EMBL" id="KAE9198763.1"/>
    </source>
</evidence>
<dbReference type="Proteomes" id="UP000440732">
    <property type="component" value="Unassembled WGS sequence"/>
</dbReference>
<dbReference type="EMBL" id="QXFX01001070">
    <property type="protein sequence ID" value="KAE9097376.1"/>
    <property type="molecule type" value="Genomic_DNA"/>
</dbReference>
<dbReference type="EMBL" id="QXGA01000962">
    <property type="protein sequence ID" value="KAE9133865.1"/>
    <property type="molecule type" value="Genomic_DNA"/>
</dbReference>
<dbReference type="Proteomes" id="UP000433483">
    <property type="component" value="Unassembled WGS sequence"/>
</dbReference>
<comment type="caution">
    <text evidence="5">The sequence shown here is derived from an EMBL/GenBank/DDBJ whole genome shotgun (WGS) entry which is preliminary data.</text>
</comment>
<dbReference type="EMBL" id="QXGF01001993">
    <property type="protein sequence ID" value="KAE8926689.1"/>
    <property type="molecule type" value="Genomic_DNA"/>
</dbReference>
<evidence type="ECO:0000313" key="15">
    <source>
        <dbReference type="Proteomes" id="UP000476176"/>
    </source>
</evidence>
<dbReference type="Proteomes" id="UP000437068">
    <property type="component" value="Unassembled WGS sequence"/>
</dbReference>
<dbReference type="EMBL" id="QXGD01001063">
    <property type="protein sequence ID" value="KAE9215895.1"/>
    <property type="molecule type" value="Genomic_DNA"/>
</dbReference>
<evidence type="ECO:0000313" key="7">
    <source>
        <dbReference type="EMBL" id="KAE9215895.1"/>
    </source>
</evidence>
<keyword evidence="10" id="KW-1185">Reference proteome</keyword>
<evidence type="ECO:0000313" key="2">
    <source>
        <dbReference type="EMBL" id="KAE8978159.1"/>
    </source>
</evidence>
<dbReference type="Proteomes" id="UP000429523">
    <property type="component" value="Unassembled WGS sequence"/>
</dbReference>
<evidence type="ECO:0000313" key="6">
    <source>
        <dbReference type="EMBL" id="KAE9212690.1"/>
    </source>
</evidence>
<sequence>MSVYTKFAIIGAGGVGGTVADESLVKIPLLGEVAQEWAASADSRVDYGDAASQDGAAI</sequence>
<accession>A0A6A3X9D6</accession>
<dbReference type="Proteomes" id="UP000440367">
    <property type="component" value="Unassembled WGS sequence"/>
</dbReference>
<dbReference type="EMBL" id="QXGB01001023">
    <property type="protein sequence ID" value="KAE9198763.1"/>
    <property type="molecule type" value="Genomic_DNA"/>
</dbReference>
<evidence type="ECO:0000313" key="10">
    <source>
        <dbReference type="Proteomes" id="UP000433483"/>
    </source>
</evidence>
<evidence type="ECO:0000313" key="16">
    <source>
        <dbReference type="Proteomes" id="UP000488956"/>
    </source>
</evidence>
<dbReference type="EMBL" id="QXGC01001051">
    <property type="protein sequence ID" value="KAE9212690.1"/>
    <property type="molecule type" value="Genomic_DNA"/>
</dbReference>